<dbReference type="OrthoDB" id="9813967at2"/>
<dbReference type="RefSeq" id="WP_110507357.1">
    <property type="nucleotide sequence ID" value="NZ_NKTX01000026.1"/>
</dbReference>
<organism evidence="8 9">
    <name type="scientific">Komagataeibacter oboediens</name>
    <dbReference type="NCBI Taxonomy" id="65958"/>
    <lineage>
        <taxon>Bacteria</taxon>
        <taxon>Pseudomonadati</taxon>
        <taxon>Pseudomonadota</taxon>
        <taxon>Alphaproteobacteria</taxon>
        <taxon>Acetobacterales</taxon>
        <taxon>Acetobacteraceae</taxon>
        <taxon>Komagataeibacter</taxon>
    </lineage>
</organism>
<dbReference type="NCBIfam" id="TIGR01730">
    <property type="entry name" value="RND_mfp"/>
    <property type="match status" value="1"/>
</dbReference>
<evidence type="ECO:0000259" key="5">
    <source>
        <dbReference type="Pfam" id="PF25876"/>
    </source>
</evidence>
<comment type="caution">
    <text evidence="8">The sequence shown here is derived from an EMBL/GenBank/DDBJ whole genome shotgun (WGS) entry which is preliminary data.</text>
</comment>
<name>A0A318QUE4_9PROT</name>
<sequence>MQTRHTGNESVGHAQPPSFLATILHPILHREGSLPPGQYPAPAVEKPRSAPGLILLCLLLLLSACHKKVAVEEVRPVRSVIVDPTPDTNGEVVTGQVSAHQSINLAFRLPGKVVERSVSAGSVVRAGDVLARLDDTVPQQTLRTALAENATAKAALEQAAPLKQRAAALLPVEAISRNDYDDAVRRYKTAQDQVQATQAQVRVAQEQLGYTRLMAPEDGIVTDRLVEAGEVVAAGQPVLRMAAGGGLDGQFDMPEALAQSRLTVGMTMKVCLDAAPATCAPAAIYEIAPDTDPLTRTYHTKALLRATRDMMPLGAVVTGHLSISSAPTVHLPPAALATQDGKPAVWIVAPDTLRVSQRPVTIARYATDDVVIASGLHAGDRVVTAGVQALYPQEKVSLLDEADVRP</sequence>
<protein>
    <submittedName>
        <fullName evidence="8">Efflux transporter periplasmic adaptor subunit</fullName>
    </submittedName>
</protein>
<dbReference type="GO" id="GO:1990281">
    <property type="term" value="C:efflux pump complex"/>
    <property type="evidence" value="ECO:0007669"/>
    <property type="project" value="TreeGrafter"/>
</dbReference>
<evidence type="ECO:0000256" key="3">
    <source>
        <dbReference type="ARBA" id="ARBA00022448"/>
    </source>
</evidence>
<comment type="similarity">
    <text evidence="2">Belongs to the membrane fusion protein (MFP) (TC 8.A.1) family.</text>
</comment>
<dbReference type="Gene3D" id="2.40.420.20">
    <property type="match status" value="1"/>
</dbReference>
<dbReference type="InterPro" id="IPR006143">
    <property type="entry name" value="RND_pump_MFP"/>
</dbReference>
<dbReference type="EMBL" id="NKTX01000026">
    <property type="protein sequence ID" value="PYD81574.1"/>
    <property type="molecule type" value="Genomic_DNA"/>
</dbReference>
<dbReference type="PANTHER" id="PTHR30469:SF38">
    <property type="entry name" value="HLYD FAMILY SECRETION PROTEIN"/>
    <property type="match status" value="1"/>
</dbReference>
<dbReference type="Pfam" id="PF25917">
    <property type="entry name" value="BSH_RND"/>
    <property type="match status" value="1"/>
</dbReference>
<evidence type="ECO:0000313" key="9">
    <source>
        <dbReference type="Proteomes" id="UP000247417"/>
    </source>
</evidence>
<evidence type="ECO:0000259" key="7">
    <source>
        <dbReference type="Pfam" id="PF25967"/>
    </source>
</evidence>
<dbReference type="InterPro" id="IPR058625">
    <property type="entry name" value="MdtA-like_BSH"/>
</dbReference>
<dbReference type="SUPFAM" id="SSF111369">
    <property type="entry name" value="HlyD-like secretion proteins"/>
    <property type="match status" value="1"/>
</dbReference>
<accession>A0A318QUE4</accession>
<evidence type="ECO:0000256" key="4">
    <source>
        <dbReference type="SAM" id="Coils"/>
    </source>
</evidence>
<keyword evidence="3" id="KW-0813">Transport</keyword>
<evidence type="ECO:0000256" key="2">
    <source>
        <dbReference type="ARBA" id="ARBA00009477"/>
    </source>
</evidence>
<comment type="subcellular location">
    <subcellularLocation>
        <location evidence="1">Cell envelope</location>
    </subcellularLocation>
</comment>
<reference evidence="8 9" key="1">
    <citation type="submission" date="2017-07" db="EMBL/GenBank/DDBJ databases">
        <title>A draft genome sequence of Komagataeibacter oboediens LMG 18849.</title>
        <authorList>
            <person name="Skraban J."/>
            <person name="Cleenwerck I."/>
            <person name="Vandamme P."/>
            <person name="Trcek J."/>
        </authorList>
    </citation>
    <scope>NUCLEOTIDE SEQUENCE [LARGE SCALE GENOMIC DNA]</scope>
    <source>
        <strain evidence="8 9">LMG 18849</strain>
    </source>
</reference>
<dbReference type="PANTHER" id="PTHR30469">
    <property type="entry name" value="MULTIDRUG RESISTANCE PROTEIN MDTA"/>
    <property type="match status" value="1"/>
</dbReference>
<dbReference type="AlphaFoldDB" id="A0A318QUE4"/>
<dbReference type="GO" id="GO:0015562">
    <property type="term" value="F:efflux transmembrane transporter activity"/>
    <property type="evidence" value="ECO:0007669"/>
    <property type="project" value="TreeGrafter"/>
</dbReference>
<dbReference type="Gene3D" id="1.10.287.470">
    <property type="entry name" value="Helix hairpin bin"/>
    <property type="match status" value="1"/>
</dbReference>
<gene>
    <name evidence="8" type="ORF">CFR80_10950</name>
</gene>
<dbReference type="InterPro" id="IPR058627">
    <property type="entry name" value="MdtA-like_C"/>
</dbReference>
<evidence type="ECO:0000259" key="6">
    <source>
        <dbReference type="Pfam" id="PF25917"/>
    </source>
</evidence>
<dbReference type="Pfam" id="PF25967">
    <property type="entry name" value="RND-MFP_C"/>
    <property type="match status" value="1"/>
</dbReference>
<proteinExistence type="inferred from homology"/>
<dbReference type="Proteomes" id="UP000247417">
    <property type="component" value="Unassembled WGS sequence"/>
</dbReference>
<feature type="domain" description="Multidrug resistance protein MdtA-like barrel-sandwich hybrid" evidence="6">
    <location>
        <begin position="108"/>
        <end position="237"/>
    </location>
</feature>
<feature type="domain" description="Multidrug resistance protein MdtA-like C-terminal permuted SH3" evidence="7">
    <location>
        <begin position="332"/>
        <end position="388"/>
    </location>
</feature>
<dbReference type="Pfam" id="PF25876">
    <property type="entry name" value="HH_MFP_RND"/>
    <property type="match status" value="1"/>
</dbReference>
<dbReference type="Gene3D" id="2.40.50.100">
    <property type="match status" value="1"/>
</dbReference>
<dbReference type="Gene3D" id="2.40.30.170">
    <property type="match status" value="1"/>
</dbReference>
<dbReference type="InterPro" id="IPR058624">
    <property type="entry name" value="MdtA-like_HH"/>
</dbReference>
<evidence type="ECO:0000256" key="1">
    <source>
        <dbReference type="ARBA" id="ARBA00004196"/>
    </source>
</evidence>
<feature type="coiled-coil region" evidence="4">
    <location>
        <begin position="180"/>
        <end position="207"/>
    </location>
</feature>
<keyword evidence="4" id="KW-0175">Coiled coil</keyword>
<feature type="domain" description="Multidrug resistance protein MdtA-like alpha-helical hairpin" evidence="5">
    <location>
        <begin position="142"/>
        <end position="211"/>
    </location>
</feature>
<dbReference type="STRING" id="940286.GCA_000227565_01270"/>
<evidence type="ECO:0000313" key="8">
    <source>
        <dbReference type="EMBL" id="PYD81574.1"/>
    </source>
</evidence>